<dbReference type="AlphaFoldDB" id="A0A211YYF9"/>
<dbReference type="InterPro" id="IPR022411">
    <property type="entry name" value="C-typ_cyt_methanol_metab-rel"/>
</dbReference>
<dbReference type="PROSITE" id="PS51007">
    <property type="entry name" value="CYTC"/>
    <property type="match status" value="1"/>
</dbReference>
<proteinExistence type="predicted"/>
<feature type="signal peptide" evidence="6">
    <location>
        <begin position="1"/>
        <end position="28"/>
    </location>
</feature>
<keyword evidence="2 4" id="KW-0479">Metal-binding</keyword>
<name>A0A211YYF9_9PROT</name>
<evidence type="ECO:0000313" key="8">
    <source>
        <dbReference type="EMBL" id="OWJ58053.1"/>
    </source>
</evidence>
<feature type="region of interest" description="Disordered" evidence="5">
    <location>
        <begin position="33"/>
        <end position="57"/>
    </location>
</feature>
<feature type="compositionally biased region" description="Low complexity" evidence="5">
    <location>
        <begin position="33"/>
        <end position="56"/>
    </location>
</feature>
<dbReference type="RefSeq" id="WP_088157348.1">
    <property type="nucleotide sequence ID" value="NZ_NHON01000141.1"/>
</dbReference>
<dbReference type="STRING" id="1122125.GCA_000423185_02031"/>
<evidence type="ECO:0000256" key="6">
    <source>
        <dbReference type="SAM" id="SignalP"/>
    </source>
</evidence>
<comment type="caution">
    <text evidence="8">The sequence shown here is derived from an EMBL/GenBank/DDBJ whole genome shotgun (WGS) entry which is preliminary data.</text>
</comment>
<feature type="domain" description="Cytochrome c" evidence="7">
    <location>
        <begin position="73"/>
        <end position="158"/>
    </location>
</feature>
<evidence type="ECO:0000259" key="7">
    <source>
        <dbReference type="PROSITE" id="PS51007"/>
    </source>
</evidence>
<evidence type="ECO:0000313" key="9">
    <source>
        <dbReference type="Proteomes" id="UP000196655"/>
    </source>
</evidence>
<dbReference type="OrthoDB" id="5770300at2"/>
<reference evidence="9" key="1">
    <citation type="submission" date="2017-05" db="EMBL/GenBank/DDBJ databases">
        <authorList>
            <person name="Macchi M."/>
            <person name="Festa S."/>
            <person name="Coppotelli B.M."/>
            <person name="Morelli I.S."/>
        </authorList>
    </citation>
    <scope>NUCLEOTIDE SEQUENCE [LARGE SCALE GENOMIC DNA]</scope>
    <source>
        <strain evidence="9">I</strain>
    </source>
</reference>
<dbReference type="InterPro" id="IPR009056">
    <property type="entry name" value="Cyt_c-like_dom"/>
</dbReference>
<protein>
    <submittedName>
        <fullName evidence="8">C-type cytochrome, methanol metabolism-related</fullName>
    </submittedName>
</protein>
<keyword evidence="1 4" id="KW-0349">Heme</keyword>
<dbReference type="InterPro" id="IPR036909">
    <property type="entry name" value="Cyt_c-like_dom_sf"/>
</dbReference>
<sequence length="189" mass="19709">MPFRAFLLHAALTGSLIAIGGLAGAAFAQDSNSAPAAGQQQPAANAPAAPAAAPAAGDEEKPYHIAADGTVDWSVYNGFRRYNGICYVCHGPDGEGSTFAPALVESLKTLTYDQFLETVVNGKQEVGTANDKKMPALGSDPNVMCYINDIYAYLKARSDGAVGRGRPAKFEKKSKDYADAENACMGTPG</sequence>
<evidence type="ECO:0000256" key="3">
    <source>
        <dbReference type="ARBA" id="ARBA00023004"/>
    </source>
</evidence>
<dbReference type="NCBIfam" id="TIGR03874">
    <property type="entry name" value="4cys_cytochr"/>
    <property type="match status" value="1"/>
</dbReference>
<organism evidence="8 9">
    <name type="scientific">Inquilinus limosus</name>
    <dbReference type="NCBI Taxonomy" id="171674"/>
    <lineage>
        <taxon>Bacteria</taxon>
        <taxon>Pseudomonadati</taxon>
        <taxon>Pseudomonadota</taxon>
        <taxon>Alphaproteobacteria</taxon>
        <taxon>Rhodospirillales</taxon>
        <taxon>Rhodospirillaceae</taxon>
        <taxon>Inquilinus</taxon>
    </lineage>
</organism>
<evidence type="ECO:0000256" key="1">
    <source>
        <dbReference type="ARBA" id="ARBA00022617"/>
    </source>
</evidence>
<dbReference type="SUPFAM" id="SSF46626">
    <property type="entry name" value="Cytochrome c"/>
    <property type="match status" value="1"/>
</dbReference>
<dbReference type="Proteomes" id="UP000196655">
    <property type="component" value="Unassembled WGS sequence"/>
</dbReference>
<dbReference type="EMBL" id="NHON01000141">
    <property type="protein sequence ID" value="OWJ58053.1"/>
    <property type="molecule type" value="Genomic_DNA"/>
</dbReference>
<dbReference type="Gene3D" id="1.10.760.10">
    <property type="entry name" value="Cytochrome c-like domain"/>
    <property type="match status" value="1"/>
</dbReference>
<dbReference type="GO" id="GO:0009055">
    <property type="term" value="F:electron transfer activity"/>
    <property type="evidence" value="ECO:0007669"/>
    <property type="project" value="InterPro"/>
</dbReference>
<dbReference type="GO" id="GO:0046872">
    <property type="term" value="F:metal ion binding"/>
    <property type="evidence" value="ECO:0007669"/>
    <property type="project" value="UniProtKB-KW"/>
</dbReference>
<gene>
    <name evidence="8" type="ORF">BWR60_33765</name>
</gene>
<keyword evidence="9" id="KW-1185">Reference proteome</keyword>
<evidence type="ECO:0000256" key="5">
    <source>
        <dbReference type="SAM" id="MobiDB-lite"/>
    </source>
</evidence>
<evidence type="ECO:0000256" key="2">
    <source>
        <dbReference type="ARBA" id="ARBA00022723"/>
    </source>
</evidence>
<dbReference type="GO" id="GO:0020037">
    <property type="term" value="F:heme binding"/>
    <property type="evidence" value="ECO:0007669"/>
    <property type="project" value="InterPro"/>
</dbReference>
<keyword evidence="3 4" id="KW-0408">Iron</keyword>
<accession>A0A211YYF9</accession>
<evidence type="ECO:0000256" key="4">
    <source>
        <dbReference type="PROSITE-ProRule" id="PRU00433"/>
    </source>
</evidence>
<feature type="chain" id="PRO_5013233565" evidence="6">
    <location>
        <begin position="29"/>
        <end position="189"/>
    </location>
</feature>
<keyword evidence="6" id="KW-0732">Signal</keyword>